<dbReference type="GO" id="GO:0070761">
    <property type="term" value="C:pre-snoRNP complex"/>
    <property type="evidence" value="ECO:0007669"/>
    <property type="project" value="TreeGrafter"/>
</dbReference>
<protein>
    <submittedName>
        <fullName evidence="2">Uncharacterized protein</fullName>
    </submittedName>
</protein>
<name>A0A9P4I953_9PEZI</name>
<dbReference type="PANTHER" id="PTHR13483:SF11">
    <property type="entry name" value="ZINC FINGER HIT DOMAIN-CONTAINING PROTEIN 3"/>
    <property type="match status" value="1"/>
</dbReference>
<keyword evidence="3" id="KW-1185">Reference proteome</keyword>
<organism evidence="2 3">
    <name type="scientific">Rhizodiscina lignyota</name>
    <dbReference type="NCBI Taxonomy" id="1504668"/>
    <lineage>
        <taxon>Eukaryota</taxon>
        <taxon>Fungi</taxon>
        <taxon>Dikarya</taxon>
        <taxon>Ascomycota</taxon>
        <taxon>Pezizomycotina</taxon>
        <taxon>Dothideomycetes</taxon>
        <taxon>Pleosporomycetidae</taxon>
        <taxon>Aulographales</taxon>
        <taxon>Rhizodiscinaceae</taxon>
        <taxon>Rhizodiscina</taxon>
    </lineage>
</organism>
<reference evidence="2" key="1">
    <citation type="journal article" date="2020" name="Stud. Mycol.">
        <title>101 Dothideomycetes genomes: a test case for predicting lifestyles and emergence of pathogens.</title>
        <authorList>
            <person name="Haridas S."/>
            <person name="Albert R."/>
            <person name="Binder M."/>
            <person name="Bloem J."/>
            <person name="Labutti K."/>
            <person name="Salamov A."/>
            <person name="Andreopoulos B."/>
            <person name="Baker S."/>
            <person name="Barry K."/>
            <person name="Bills G."/>
            <person name="Bluhm B."/>
            <person name="Cannon C."/>
            <person name="Castanera R."/>
            <person name="Culley D."/>
            <person name="Daum C."/>
            <person name="Ezra D."/>
            <person name="Gonzalez J."/>
            <person name="Henrissat B."/>
            <person name="Kuo A."/>
            <person name="Liang C."/>
            <person name="Lipzen A."/>
            <person name="Lutzoni F."/>
            <person name="Magnuson J."/>
            <person name="Mondo S."/>
            <person name="Nolan M."/>
            <person name="Ohm R."/>
            <person name="Pangilinan J."/>
            <person name="Park H.-J."/>
            <person name="Ramirez L."/>
            <person name="Alfaro M."/>
            <person name="Sun H."/>
            <person name="Tritt A."/>
            <person name="Yoshinaga Y."/>
            <person name="Zwiers L.-H."/>
            <person name="Turgeon B."/>
            <person name="Goodwin S."/>
            <person name="Spatafora J."/>
            <person name="Crous P."/>
            <person name="Grigoriev I."/>
        </authorList>
    </citation>
    <scope>NUCLEOTIDE SEQUENCE</scope>
    <source>
        <strain evidence="2">CBS 133067</strain>
    </source>
</reference>
<evidence type="ECO:0000256" key="1">
    <source>
        <dbReference type="SAM" id="MobiDB-lite"/>
    </source>
</evidence>
<dbReference type="GO" id="GO:0048254">
    <property type="term" value="P:snoRNA localization"/>
    <property type="evidence" value="ECO:0007669"/>
    <property type="project" value="TreeGrafter"/>
</dbReference>
<proteinExistence type="predicted"/>
<accession>A0A9P4I953</accession>
<dbReference type="GO" id="GO:0000463">
    <property type="term" value="P:maturation of LSU-rRNA from tricistronic rRNA transcript (SSU-rRNA, 5.8S rRNA, LSU-rRNA)"/>
    <property type="evidence" value="ECO:0007669"/>
    <property type="project" value="TreeGrafter"/>
</dbReference>
<comment type="caution">
    <text evidence="2">The sequence shown here is derived from an EMBL/GenBank/DDBJ whole genome shotgun (WGS) entry which is preliminary data.</text>
</comment>
<feature type="compositionally biased region" description="Polar residues" evidence="1">
    <location>
        <begin position="133"/>
        <end position="145"/>
    </location>
</feature>
<evidence type="ECO:0000313" key="2">
    <source>
        <dbReference type="EMBL" id="KAF2094684.1"/>
    </source>
</evidence>
<dbReference type="GO" id="GO:0005634">
    <property type="term" value="C:nucleus"/>
    <property type="evidence" value="ECO:0007669"/>
    <property type="project" value="TreeGrafter"/>
</dbReference>
<dbReference type="EMBL" id="ML978133">
    <property type="protein sequence ID" value="KAF2094684.1"/>
    <property type="molecule type" value="Genomic_DNA"/>
</dbReference>
<dbReference type="Proteomes" id="UP000799772">
    <property type="component" value="Unassembled WGS sequence"/>
</dbReference>
<dbReference type="GO" id="GO:0000492">
    <property type="term" value="P:box C/D snoRNP assembly"/>
    <property type="evidence" value="ECO:0007669"/>
    <property type="project" value="TreeGrafter"/>
</dbReference>
<feature type="region of interest" description="Disordered" evidence="1">
    <location>
        <begin position="125"/>
        <end position="165"/>
    </location>
</feature>
<dbReference type="PANTHER" id="PTHR13483">
    <property type="entry name" value="BOX C_D SNORNA PROTEIN 1-RELATED"/>
    <property type="match status" value="1"/>
</dbReference>
<feature type="compositionally biased region" description="Basic and acidic residues" evidence="1">
    <location>
        <begin position="146"/>
        <end position="157"/>
    </location>
</feature>
<sequence length="288" mass="32553">MAQQPVLSELCSVCLQTLLRSAIELLPSTAVRGAPHARVRYRAISYINSEQYAMRSRLETPAGIDHDYNFLTGVERGLGEAAVTTNIKTHVQVHGRDFRKRLEENRVTHKSMPAGMSRQRMNKTQWDGKLEASANSEQDAVTASREQSKIEDSRDDNPVIPEPGEGILEDTPRYFYFLKPRTPSHQPKVLVPLDASQPFINALHDQAILEFPTIVVLSRSIDNLPAEYISEDEFYRRMRADLEPDMLDQDPRLTDPVAKTEDGEINEDDNIDEAKILEAMEKDFGSST</sequence>
<dbReference type="AlphaFoldDB" id="A0A9P4I953"/>
<dbReference type="InterPro" id="IPR051639">
    <property type="entry name" value="BCD1"/>
</dbReference>
<dbReference type="OrthoDB" id="272357at2759"/>
<gene>
    <name evidence="2" type="ORF">NA57DRAFT_60104</name>
</gene>
<evidence type="ECO:0000313" key="3">
    <source>
        <dbReference type="Proteomes" id="UP000799772"/>
    </source>
</evidence>